<dbReference type="InterPro" id="IPR029069">
    <property type="entry name" value="HotDog_dom_sf"/>
</dbReference>
<reference evidence="4 5" key="1">
    <citation type="submission" date="2019-06" db="EMBL/GenBank/DDBJ databases">
        <authorList>
            <person name="Rodrigo-Torres L."/>
            <person name="Arahal R. D."/>
            <person name="Lucena T."/>
        </authorList>
    </citation>
    <scope>NUCLEOTIDE SEQUENCE [LARGE SCALE GENOMIC DNA]</scope>
    <source>
        <strain evidence="4 5">SB0023/3</strain>
    </source>
</reference>
<organism evidence="4 5">
    <name type="scientific">Methylobacterium symbioticum</name>
    <dbReference type="NCBI Taxonomy" id="2584084"/>
    <lineage>
        <taxon>Bacteria</taxon>
        <taxon>Pseudomonadati</taxon>
        <taxon>Pseudomonadota</taxon>
        <taxon>Alphaproteobacteria</taxon>
        <taxon>Hyphomicrobiales</taxon>
        <taxon>Methylobacteriaceae</taxon>
        <taxon>Methylobacterium</taxon>
    </lineage>
</organism>
<dbReference type="GO" id="GO:0047617">
    <property type="term" value="F:fatty acyl-CoA hydrolase activity"/>
    <property type="evidence" value="ECO:0007669"/>
    <property type="project" value="InterPro"/>
</dbReference>
<keyword evidence="2" id="KW-0378">Hydrolase</keyword>
<dbReference type="InterPro" id="IPR039298">
    <property type="entry name" value="ACOT13"/>
</dbReference>
<dbReference type="Proteomes" id="UP000410984">
    <property type="component" value="Unassembled WGS sequence"/>
</dbReference>
<evidence type="ECO:0000256" key="1">
    <source>
        <dbReference type="ARBA" id="ARBA00008324"/>
    </source>
</evidence>
<dbReference type="AlphaFoldDB" id="A0A509EEA2"/>
<accession>A0A509EEA2</accession>
<dbReference type="RefSeq" id="WP_244612687.1">
    <property type="nucleotide sequence ID" value="NZ_CABFPH010000028.1"/>
</dbReference>
<dbReference type="NCBIfam" id="TIGR00369">
    <property type="entry name" value="unchar_dom_1"/>
    <property type="match status" value="1"/>
</dbReference>
<dbReference type="Pfam" id="PF03061">
    <property type="entry name" value="4HBT"/>
    <property type="match status" value="1"/>
</dbReference>
<sequence>MTDGLTDQHAALGTAMLARAQASGAQEFGSFFLSRLLGFNVSYEGERCIVRFEAVPPLFNPQGTLHGGVLATAMDVSMGHLLHRVEGAGATLEMKVQYLAAVTSGIVRCEGSFLRRGRTISYLQSHAFDESGQLVAHATATWKLRK</sequence>
<proteinExistence type="inferred from homology"/>
<dbReference type="PANTHER" id="PTHR21660:SF1">
    <property type="entry name" value="ACYL-COENZYME A THIOESTERASE 13"/>
    <property type="match status" value="1"/>
</dbReference>
<dbReference type="SUPFAM" id="SSF54637">
    <property type="entry name" value="Thioesterase/thiol ester dehydrase-isomerase"/>
    <property type="match status" value="1"/>
</dbReference>
<evidence type="ECO:0000313" key="4">
    <source>
        <dbReference type="EMBL" id="VUD71769.1"/>
    </source>
</evidence>
<keyword evidence="5" id="KW-1185">Reference proteome</keyword>
<dbReference type="PANTHER" id="PTHR21660">
    <property type="entry name" value="THIOESTERASE SUPERFAMILY MEMBER-RELATED"/>
    <property type="match status" value="1"/>
</dbReference>
<name>A0A509EEA2_9HYPH</name>
<feature type="domain" description="Thioesterase" evidence="3">
    <location>
        <begin position="62"/>
        <end position="136"/>
    </location>
</feature>
<comment type="similarity">
    <text evidence="1">Belongs to the thioesterase PaaI family.</text>
</comment>
<dbReference type="InterPro" id="IPR003736">
    <property type="entry name" value="PAAI_dom"/>
</dbReference>
<evidence type="ECO:0000259" key="3">
    <source>
        <dbReference type="Pfam" id="PF03061"/>
    </source>
</evidence>
<protein>
    <recommendedName>
        <fullName evidence="3">Thioesterase domain-containing protein</fullName>
    </recommendedName>
</protein>
<evidence type="ECO:0000256" key="2">
    <source>
        <dbReference type="ARBA" id="ARBA00022801"/>
    </source>
</evidence>
<gene>
    <name evidence="4" type="ORF">MET9862_02357</name>
</gene>
<dbReference type="Gene3D" id="3.10.129.10">
    <property type="entry name" value="Hotdog Thioesterase"/>
    <property type="match status" value="1"/>
</dbReference>
<evidence type="ECO:0000313" key="5">
    <source>
        <dbReference type="Proteomes" id="UP000410984"/>
    </source>
</evidence>
<dbReference type="EMBL" id="CABFPH010000028">
    <property type="protein sequence ID" value="VUD71769.1"/>
    <property type="molecule type" value="Genomic_DNA"/>
</dbReference>
<dbReference type="InterPro" id="IPR006683">
    <property type="entry name" value="Thioestr_dom"/>
</dbReference>
<dbReference type="CDD" id="cd03443">
    <property type="entry name" value="PaaI_thioesterase"/>
    <property type="match status" value="1"/>
</dbReference>